<dbReference type="Proteomes" id="UP000494117">
    <property type="component" value="Unassembled WGS sequence"/>
</dbReference>
<proteinExistence type="predicted"/>
<dbReference type="AlphaFoldDB" id="A0A6S7DTS7"/>
<keyword evidence="3" id="KW-1185">Reference proteome</keyword>
<sequence length="245" mass="27251">MNQAQRADKRRRIPRKAWALAALAAGAVGFYFWKESPLGPGLSESKVRKILVEAMATPTNAPDSACVSILGVRPLPSDVYNAFLEDQDKIVQGLVKHQLITVTPIEPDGQGASSKQAQDPEDAASRVELTDKGKAFYTDGEARVGRNLIYTARFCAPGLQVGKILTYTKPAKNPFDDNPNDVSAVKFEWRLDRATAGWAADPVFHPWISGFPSDYRPEEWETRYIMLERKDGVWGLGDNPYAIRW</sequence>
<evidence type="ECO:0000313" key="3">
    <source>
        <dbReference type="Proteomes" id="UP000494117"/>
    </source>
</evidence>
<protein>
    <submittedName>
        <fullName evidence="2">Uncharacterized protein</fullName>
    </submittedName>
</protein>
<evidence type="ECO:0000256" key="1">
    <source>
        <dbReference type="SAM" id="MobiDB-lite"/>
    </source>
</evidence>
<gene>
    <name evidence="2" type="ORF">LMG26858_03691</name>
</gene>
<reference evidence="2 3" key="1">
    <citation type="submission" date="2020-04" db="EMBL/GenBank/DDBJ databases">
        <authorList>
            <person name="De Canck E."/>
        </authorList>
    </citation>
    <scope>NUCLEOTIDE SEQUENCE [LARGE SCALE GENOMIC DNA]</scope>
    <source>
        <strain evidence="2 3">LMG 26858</strain>
    </source>
</reference>
<name>A0A6S7DTS7_9BURK</name>
<organism evidence="2 3">
    <name type="scientific">Achromobacter anxifer</name>
    <dbReference type="NCBI Taxonomy" id="1287737"/>
    <lineage>
        <taxon>Bacteria</taxon>
        <taxon>Pseudomonadati</taxon>
        <taxon>Pseudomonadota</taxon>
        <taxon>Betaproteobacteria</taxon>
        <taxon>Burkholderiales</taxon>
        <taxon>Alcaligenaceae</taxon>
        <taxon>Achromobacter</taxon>
    </lineage>
</organism>
<dbReference type="RefSeq" id="WP_175208473.1">
    <property type="nucleotide sequence ID" value="NZ_CADILG010000028.1"/>
</dbReference>
<accession>A0A6S7DTS7</accession>
<dbReference type="EMBL" id="CADILG010000028">
    <property type="protein sequence ID" value="CAB3890230.1"/>
    <property type="molecule type" value="Genomic_DNA"/>
</dbReference>
<feature type="region of interest" description="Disordered" evidence="1">
    <location>
        <begin position="105"/>
        <end position="125"/>
    </location>
</feature>
<evidence type="ECO:0000313" key="2">
    <source>
        <dbReference type="EMBL" id="CAB3890230.1"/>
    </source>
</evidence>